<reference evidence="9" key="1">
    <citation type="submission" date="2017-05" db="EMBL/GenBank/DDBJ databases">
        <authorList>
            <person name="Barney B.M."/>
        </authorList>
    </citation>
    <scope>NUCLEOTIDE SEQUENCE [LARGE SCALE GENOMIC DNA]</scope>
    <source>
        <strain evidence="9">PSBB022</strain>
    </source>
</reference>
<evidence type="ECO:0000256" key="3">
    <source>
        <dbReference type="ARBA" id="ARBA00023316"/>
    </source>
</evidence>
<evidence type="ECO:0000256" key="4">
    <source>
        <dbReference type="HAMAP-Rule" id="MF_02071"/>
    </source>
</evidence>
<organism evidence="8 9">
    <name type="scientific">Cellvibrio mixtus</name>
    <dbReference type="NCBI Taxonomy" id="39650"/>
    <lineage>
        <taxon>Bacteria</taxon>
        <taxon>Pseudomonadati</taxon>
        <taxon>Pseudomonadota</taxon>
        <taxon>Gammaproteobacteria</taxon>
        <taxon>Cellvibrionales</taxon>
        <taxon>Cellvibrionaceae</taxon>
        <taxon>Cellvibrio</taxon>
    </lineage>
</organism>
<feature type="region of interest" description="Disordered" evidence="6">
    <location>
        <begin position="35"/>
        <end position="58"/>
    </location>
</feature>
<evidence type="ECO:0000313" key="9">
    <source>
        <dbReference type="Proteomes" id="UP000216101"/>
    </source>
</evidence>
<accession>A0A266Q9T6</accession>
<feature type="domain" description="SPOR" evidence="7">
    <location>
        <begin position="221"/>
        <end position="300"/>
    </location>
</feature>
<dbReference type="CDD" id="cd22268">
    <property type="entry name" value="DPBB_RlpA-like"/>
    <property type="match status" value="1"/>
</dbReference>
<protein>
    <recommendedName>
        <fullName evidence="4">Endolytic peptidoglycan transglycosylase RlpA</fullName>
        <ecNumber evidence="4">4.2.2.-</ecNumber>
    </recommendedName>
</protein>
<dbReference type="Proteomes" id="UP000216101">
    <property type="component" value="Unassembled WGS sequence"/>
</dbReference>
<dbReference type="InterPro" id="IPR034718">
    <property type="entry name" value="RlpA"/>
</dbReference>
<keyword evidence="2 4" id="KW-0456">Lyase</keyword>
<dbReference type="HAMAP" id="MF_02071">
    <property type="entry name" value="RlpA"/>
    <property type="match status" value="1"/>
</dbReference>
<dbReference type="InterPro" id="IPR036908">
    <property type="entry name" value="RlpA-like_sf"/>
</dbReference>
<dbReference type="NCBIfam" id="TIGR00413">
    <property type="entry name" value="rlpA"/>
    <property type="match status" value="1"/>
</dbReference>
<dbReference type="PANTHER" id="PTHR34183:SF1">
    <property type="entry name" value="ENDOLYTIC PEPTIDOGLYCAN TRANSGLYCOSYLASE RLPA"/>
    <property type="match status" value="1"/>
</dbReference>
<evidence type="ECO:0000256" key="6">
    <source>
        <dbReference type="SAM" id="MobiDB-lite"/>
    </source>
</evidence>
<dbReference type="SUPFAM" id="SSF50685">
    <property type="entry name" value="Barwin-like endoglucanases"/>
    <property type="match status" value="1"/>
</dbReference>
<dbReference type="EC" id="4.2.2.-" evidence="4"/>
<evidence type="ECO:0000256" key="5">
    <source>
        <dbReference type="RuleBase" id="RU003495"/>
    </source>
</evidence>
<name>A0A266Q9T6_9GAMM</name>
<dbReference type="PROSITE" id="PS51724">
    <property type="entry name" value="SPOR"/>
    <property type="match status" value="1"/>
</dbReference>
<dbReference type="GO" id="GO:0008932">
    <property type="term" value="F:lytic endotransglycosylase activity"/>
    <property type="evidence" value="ECO:0007669"/>
    <property type="project" value="UniProtKB-UniRule"/>
</dbReference>
<dbReference type="SUPFAM" id="SSF110997">
    <property type="entry name" value="Sporulation related repeat"/>
    <property type="match status" value="1"/>
</dbReference>
<dbReference type="GO" id="GO:0042834">
    <property type="term" value="F:peptidoglycan binding"/>
    <property type="evidence" value="ECO:0007669"/>
    <property type="project" value="InterPro"/>
</dbReference>
<evidence type="ECO:0000259" key="7">
    <source>
        <dbReference type="PROSITE" id="PS51724"/>
    </source>
</evidence>
<dbReference type="Gene3D" id="2.40.40.10">
    <property type="entry name" value="RlpA-like domain"/>
    <property type="match status" value="1"/>
</dbReference>
<keyword evidence="3 4" id="KW-0961">Cell wall biogenesis/degradation</keyword>
<dbReference type="FunFam" id="2.40.40.10:FF:000003">
    <property type="entry name" value="Endolytic peptidoglycan transglycosylase RlpA"/>
    <property type="match status" value="1"/>
</dbReference>
<evidence type="ECO:0000256" key="1">
    <source>
        <dbReference type="ARBA" id="ARBA00022729"/>
    </source>
</evidence>
<keyword evidence="8" id="KW-0449">Lipoprotein</keyword>
<comment type="caution">
    <text evidence="8">The sequence shown here is derived from an EMBL/GenBank/DDBJ whole genome shotgun (WGS) entry which is preliminary data.</text>
</comment>
<dbReference type="InterPro" id="IPR012997">
    <property type="entry name" value="RplA"/>
</dbReference>
<dbReference type="Gene3D" id="3.30.70.1070">
    <property type="entry name" value="Sporulation related repeat"/>
    <property type="match status" value="1"/>
</dbReference>
<dbReference type="STRING" id="1209072.GCA_000766945_01345"/>
<dbReference type="RefSeq" id="WP_094984235.1">
    <property type="nucleotide sequence ID" value="NZ_NHNI01000001.1"/>
</dbReference>
<dbReference type="EMBL" id="NHNI01000001">
    <property type="protein sequence ID" value="OZY86605.1"/>
    <property type="molecule type" value="Genomic_DNA"/>
</dbReference>
<sequence length="300" mass="33162">MGLVAQTRQQMGKYQLQSLWILGLCVLLAACSAPQKSPSGKGKAPHNPNDGRYAHDKDFGPDADVDLSHVPDAVPRYEVRTRAGNKNPYTVLGKTYHLIEDETSYKERGYASWYGKKFNGYHTSNGEVYDMYAMTGAHKTLPIPSYVRVKNLDNGKSVVVRINDRGPFHQGRIIDLSYAAAQRIGIHKTGTGRVEVEIALPHDAAPIPMRANNTKATQIESALPPGTYLQIGAFSQKKSAQQFAASIGTKITYPLTINSAQSPKEIHRVRIGPFTNAKSLQDARDQLARIKIYEAHVVYQ</sequence>
<evidence type="ECO:0000313" key="8">
    <source>
        <dbReference type="EMBL" id="OZY86605.1"/>
    </source>
</evidence>
<dbReference type="GO" id="GO:0009279">
    <property type="term" value="C:cell outer membrane"/>
    <property type="evidence" value="ECO:0007669"/>
    <property type="project" value="TreeGrafter"/>
</dbReference>
<dbReference type="InterPro" id="IPR009009">
    <property type="entry name" value="RlpA-like_DPBB"/>
</dbReference>
<comment type="similarity">
    <text evidence="4 5">Belongs to the RlpA family.</text>
</comment>
<comment type="function">
    <text evidence="4">Lytic transglycosylase with a strong preference for naked glycan strands that lack stem peptides.</text>
</comment>
<keyword evidence="9" id="KW-1185">Reference proteome</keyword>
<dbReference type="GO" id="GO:0000270">
    <property type="term" value="P:peptidoglycan metabolic process"/>
    <property type="evidence" value="ECO:0007669"/>
    <property type="project" value="UniProtKB-UniRule"/>
</dbReference>
<gene>
    <name evidence="4" type="primary">rlpA</name>
    <name evidence="8" type="ORF">CBP51_06185</name>
</gene>
<dbReference type="PANTHER" id="PTHR34183">
    <property type="entry name" value="ENDOLYTIC PEPTIDOGLYCAN TRANSGLYCOSYLASE RLPA"/>
    <property type="match status" value="1"/>
</dbReference>
<proteinExistence type="inferred from homology"/>
<keyword evidence="1" id="KW-0732">Signal</keyword>
<dbReference type="InterPro" id="IPR036680">
    <property type="entry name" value="SPOR-like_sf"/>
</dbReference>
<evidence type="ECO:0000256" key="2">
    <source>
        <dbReference type="ARBA" id="ARBA00023239"/>
    </source>
</evidence>
<dbReference type="Pfam" id="PF05036">
    <property type="entry name" value="SPOR"/>
    <property type="match status" value="1"/>
</dbReference>
<dbReference type="AlphaFoldDB" id="A0A266Q9T6"/>
<dbReference type="GO" id="GO:0071555">
    <property type="term" value="P:cell wall organization"/>
    <property type="evidence" value="ECO:0007669"/>
    <property type="project" value="UniProtKB-KW"/>
</dbReference>
<dbReference type="Pfam" id="PF03330">
    <property type="entry name" value="DPBB_1"/>
    <property type="match status" value="1"/>
</dbReference>
<dbReference type="InterPro" id="IPR007730">
    <property type="entry name" value="SPOR-like_dom"/>
</dbReference>